<gene>
    <name evidence="5" type="ORF">GNF83_15530</name>
</gene>
<dbReference type="InterPro" id="IPR050129">
    <property type="entry name" value="Zn_alcohol_dh"/>
</dbReference>
<dbReference type="Pfam" id="PF08240">
    <property type="entry name" value="ADH_N"/>
    <property type="match status" value="1"/>
</dbReference>
<evidence type="ECO:0000313" key="6">
    <source>
        <dbReference type="Proteomes" id="UP001288944"/>
    </source>
</evidence>
<evidence type="ECO:0000259" key="4">
    <source>
        <dbReference type="Pfam" id="PF08240"/>
    </source>
</evidence>
<proteinExistence type="predicted"/>
<feature type="domain" description="Alcohol dehydrogenase-like N-terminal" evidence="4">
    <location>
        <begin position="28"/>
        <end position="90"/>
    </location>
</feature>
<dbReference type="PANTHER" id="PTHR43401:SF2">
    <property type="entry name" value="L-THREONINE 3-DEHYDROGENASE"/>
    <property type="match status" value="1"/>
</dbReference>
<evidence type="ECO:0000256" key="3">
    <source>
        <dbReference type="ARBA" id="ARBA00023002"/>
    </source>
</evidence>
<dbReference type="PANTHER" id="PTHR43401">
    <property type="entry name" value="L-THREONINE 3-DEHYDROGENASE"/>
    <property type="match status" value="1"/>
</dbReference>
<evidence type="ECO:0000313" key="5">
    <source>
        <dbReference type="EMBL" id="MDZ7542586.1"/>
    </source>
</evidence>
<keyword evidence="3" id="KW-0560">Oxidoreductase</keyword>
<dbReference type="GO" id="GO:0016491">
    <property type="term" value="F:oxidoreductase activity"/>
    <property type="evidence" value="ECO:0007669"/>
    <property type="project" value="UniProtKB-KW"/>
</dbReference>
<dbReference type="PROSITE" id="PS00059">
    <property type="entry name" value="ADH_ZINC"/>
    <property type="match status" value="1"/>
</dbReference>
<organism evidence="5 6">
    <name type="scientific">Clostridium perfringens</name>
    <dbReference type="NCBI Taxonomy" id="1502"/>
    <lineage>
        <taxon>Bacteria</taxon>
        <taxon>Bacillati</taxon>
        <taxon>Bacillota</taxon>
        <taxon>Clostridia</taxon>
        <taxon>Eubacteriales</taxon>
        <taxon>Clostridiaceae</taxon>
        <taxon>Clostridium</taxon>
    </lineage>
</organism>
<dbReference type="GO" id="GO:0008270">
    <property type="term" value="F:zinc ion binding"/>
    <property type="evidence" value="ECO:0007669"/>
    <property type="project" value="InterPro"/>
</dbReference>
<comment type="caution">
    <text evidence="5">The sequence shown here is derived from an EMBL/GenBank/DDBJ whole genome shotgun (WGS) entry which is preliminary data.</text>
</comment>
<dbReference type="AlphaFoldDB" id="A0AAW9KII1"/>
<accession>A0AAW9KII1</accession>
<feature type="non-terminal residue" evidence="5">
    <location>
        <position position="93"/>
    </location>
</feature>
<name>A0AAW9KII1_CLOPF</name>
<dbReference type="InterPro" id="IPR013154">
    <property type="entry name" value="ADH-like_N"/>
</dbReference>
<evidence type="ECO:0000256" key="2">
    <source>
        <dbReference type="ARBA" id="ARBA00022833"/>
    </source>
</evidence>
<dbReference type="InterPro" id="IPR002328">
    <property type="entry name" value="ADH_Zn_CS"/>
</dbReference>
<keyword evidence="1" id="KW-0479">Metal-binding</keyword>
<sequence>MNGTMIGLVKDERKPGAVLKEVPIPTCGPHDVLIRVKTTSICGTDMHIYNWDAWAEKTVVTPNVFGHEFAGIVEVVGSEVTNVKVGEHVSGEG</sequence>
<evidence type="ECO:0000256" key="1">
    <source>
        <dbReference type="ARBA" id="ARBA00022723"/>
    </source>
</evidence>
<dbReference type="Proteomes" id="UP001288944">
    <property type="component" value="Unassembled WGS sequence"/>
</dbReference>
<reference evidence="5" key="1">
    <citation type="submission" date="2019-11" db="EMBL/GenBank/DDBJ databases">
        <title>Characterization of Clostridium perfringens isolates from swine manure treated agricultural soils.</title>
        <authorList>
            <person name="Wushke S.T."/>
        </authorList>
    </citation>
    <scope>NUCLEOTIDE SEQUENCE</scope>
    <source>
        <strain evidence="5">X62</strain>
    </source>
</reference>
<dbReference type="SUPFAM" id="SSF50129">
    <property type="entry name" value="GroES-like"/>
    <property type="match status" value="1"/>
</dbReference>
<dbReference type="EMBL" id="WNUR01000283">
    <property type="protein sequence ID" value="MDZ7542586.1"/>
    <property type="molecule type" value="Genomic_DNA"/>
</dbReference>
<dbReference type="InterPro" id="IPR011032">
    <property type="entry name" value="GroES-like_sf"/>
</dbReference>
<dbReference type="Gene3D" id="3.90.180.10">
    <property type="entry name" value="Medium-chain alcohol dehydrogenases, catalytic domain"/>
    <property type="match status" value="1"/>
</dbReference>
<keyword evidence="2" id="KW-0862">Zinc</keyword>
<protein>
    <submittedName>
        <fullName evidence="5">Alcohol dehydrogenase catalytic domain-containing protein</fullName>
    </submittedName>
</protein>